<keyword evidence="9 13" id="KW-0238">DNA-binding</keyword>
<protein>
    <recommendedName>
        <fullName evidence="13">LexA repressor</fullName>
        <ecNumber evidence="13">3.4.21.88</ecNumber>
    </recommendedName>
</protein>
<dbReference type="InterPro" id="IPR003356">
    <property type="entry name" value="DNA_methylase_A-5"/>
</dbReference>
<dbReference type="GO" id="GO:0032259">
    <property type="term" value="P:methylation"/>
    <property type="evidence" value="ECO:0007669"/>
    <property type="project" value="InterPro"/>
</dbReference>
<dbReference type="Pfam" id="PF00717">
    <property type="entry name" value="Peptidase_S24"/>
    <property type="match status" value="1"/>
</dbReference>
<dbReference type="PROSITE" id="PS00092">
    <property type="entry name" value="N6_MTASE"/>
    <property type="match status" value="1"/>
</dbReference>
<dbReference type="Proteomes" id="UP000230553">
    <property type="component" value="Unassembled WGS sequence"/>
</dbReference>
<feature type="domain" description="DNA methylase adenine-specific" evidence="17">
    <location>
        <begin position="224"/>
        <end position="453"/>
    </location>
</feature>
<dbReference type="PANTHER" id="PTHR33516">
    <property type="entry name" value="LEXA REPRESSOR"/>
    <property type="match status" value="1"/>
</dbReference>
<keyword evidence="6 13" id="KW-0378">Hydrolase</keyword>
<dbReference type="InterPro" id="IPR006197">
    <property type="entry name" value="Peptidase_S24_LexA"/>
</dbReference>
<dbReference type="InterPro" id="IPR002052">
    <property type="entry name" value="DNA_methylase_N6_adenine_CS"/>
</dbReference>
<feature type="active site" description="For autocatalytic cleavage activity" evidence="13">
    <location>
        <position position="121"/>
    </location>
</feature>
<dbReference type="GO" id="GO:0045892">
    <property type="term" value="P:negative regulation of DNA-templated transcription"/>
    <property type="evidence" value="ECO:0007669"/>
    <property type="project" value="UniProtKB-UniRule"/>
</dbReference>
<dbReference type="NCBIfam" id="TIGR00498">
    <property type="entry name" value="lexA"/>
    <property type="match status" value="1"/>
</dbReference>
<feature type="site" description="Cleavage; by autolysis" evidence="13">
    <location>
        <begin position="86"/>
        <end position="87"/>
    </location>
</feature>
<evidence type="ECO:0000256" key="10">
    <source>
        <dbReference type="ARBA" id="ARBA00023163"/>
    </source>
</evidence>
<keyword evidence="2 13" id="KW-0678">Repressor</keyword>
<dbReference type="InterPro" id="IPR036286">
    <property type="entry name" value="LexA/Signal_pep-like_sf"/>
</dbReference>
<dbReference type="Pfam" id="PF02384">
    <property type="entry name" value="N6_Mtase"/>
    <property type="match status" value="1"/>
</dbReference>
<dbReference type="GO" id="GO:0004252">
    <property type="term" value="F:serine-type endopeptidase activity"/>
    <property type="evidence" value="ECO:0007669"/>
    <property type="project" value="UniProtKB-UniRule"/>
</dbReference>
<dbReference type="GO" id="GO:0008170">
    <property type="term" value="F:N-methyltransferase activity"/>
    <property type="evidence" value="ECO:0007669"/>
    <property type="project" value="InterPro"/>
</dbReference>
<evidence type="ECO:0000256" key="2">
    <source>
        <dbReference type="ARBA" id="ARBA00022491"/>
    </source>
</evidence>
<dbReference type="EMBL" id="PFNM01000037">
    <property type="protein sequence ID" value="PIZ44753.1"/>
    <property type="molecule type" value="Genomic_DNA"/>
</dbReference>
<dbReference type="GO" id="GO:0003677">
    <property type="term" value="F:DNA binding"/>
    <property type="evidence" value="ECO:0007669"/>
    <property type="project" value="UniProtKB-UniRule"/>
</dbReference>
<evidence type="ECO:0000256" key="14">
    <source>
        <dbReference type="RuleBase" id="RU003991"/>
    </source>
</evidence>
<dbReference type="InterPro" id="IPR029063">
    <property type="entry name" value="SAM-dependent_MTases_sf"/>
</dbReference>
<dbReference type="GO" id="GO:0006260">
    <property type="term" value="P:DNA replication"/>
    <property type="evidence" value="ECO:0007669"/>
    <property type="project" value="UniProtKB-UniRule"/>
</dbReference>
<dbReference type="GO" id="GO:0006508">
    <property type="term" value="P:proteolysis"/>
    <property type="evidence" value="ECO:0007669"/>
    <property type="project" value="InterPro"/>
</dbReference>
<comment type="catalytic activity">
    <reaction evidence="13">
        <text>Hydrolysis of Ala-|-Gly bond in repressor LexA.</text>
        <dbReference type="EC" id="3.4.21.88"/>
    </reaction>
</comment>
<evidence type="ECO:0000256" key="7">
    <source>
        <dbReference type="ARBA" id="ARBA00022813"/>
    </source>
</evidence>
<keyword evidence="4" id="KW-0680">Restriction system</keyword>
<sequence>MLTKRQKQILDFITKYNKHHGISPSLEEIKKHFHLSSVSNIHQHIEALKNKGYLNKAENQPRGIEIKKPTKSPGTINIPLLGVITAGEPVEAYEVPENITISKDLIPNGGNCFALKVNGDSMIGEGIFDGDTVIARKQQTAENGEIVVALINDSETTLKKIYREKNGFRLQPANPYLKPIFVKNAIVQGKVVNVIRNLEKEKINKEEFSEETIKYMNTADIDYRKSLGQYFTPKSIREELLSRLPTKIKNPKILDPACGTGEFLVSTQKYFDNPELHGWDIDKNLIKISKTLNPKANIENIDSLQNNDYNKFDFVIGNPPYFEFSPSQKIKDKFGEIINGRTNIFSLFIYQGIKWLKDGGYLAFVVPPSMNNGAYFQKLRNFIVKNANIEYIQILKDPKLFHGALQSIMLIILKKGKSRGDYLFKKNEILIFSEGVKHLKKIFKNRTTLKDLNFGVKTGRLIWNQNKKLLTNNHDEGIPLIWAHNIESGKLNFPLHKEGKPQYVKTENYDTGPAVVVNRITGSINSMRLKAAFIPIGMKFIAENHVNVIYPPSKESQLNFRFADNSKQIKLPLEGIVKQLSSEEKLGVIKNITGNTQISKTELENLFPISI</sequence>
<evidence type="ECO:0000256" key="1">
    <source>
        <dbReference type="ARBA" id="ARBA00007484"/>
    </source>
</evidence>
<dbReference type="InterPro" id="IPR039418">
    <property type="entry name" value="LexA-like"/>
</dbReference>
<evidence type="ECO:0000259" key="16">
    <source>
        <dbReference type="Pfam" id="PF01726"/>
    </source>
</evidence>
<feature type="domain" description="Peptidase S24/S26A/S26B/S26C" evidence="15">
    <location>
        <begin position="79"/>
        <end position="192"/>
    </location>
</feature>
<dbReference type="Pfam" id="PF01726">
    <property type="entry name" value="LexA_DNA_bind"/>
    <property type="match status" value="1"/>
</dbReference>
<evidence type="ECO:0000313" key="19">
    <source>
        <dbReference type="Proteomes" id="UP000230553"/>
    </source>
</evidence>
<dbReference type="InterPro" id="IPR006200">
    <property type="entry name" value="LexA"/>
</dbReference>
<accession>A0A2M7TFN8</accession>
<dbReference type="PRINTS" id="PR00507">
    <property type="entry name" value="N12N6MTFRASE"/>
</dbReference>
<dbReference type="SUPFAM" id="SSF46785">
    <property type="entry name" value="Winged helix' DNA-binding domain"/>
    <property type="match status" value="1"/>
</dbReference>
<keyword evidence="8 13" id="KW-0805">Transcription regulation</keyword>
<dbReference type="EC" id="3.4.21.88" evidence="13"/>
<dbReference type="InterPro" id="IPR015927">
    <property type="entry name" value="Peptidase_S24_S26A/B/C"/>
</dbReference>
<evidence type="ECO:0000259" key="15">
    <source>
        <dbReference type="Pfam" id="PF00717"/>
    </source>
</evidence>
<dbReference type="CDD" id="cd06529">
    <property type="entry name" value="S24_LexA-like"/>
    <property type="match status" value="1"/>
</dbReference>
<comment type="function">
    <text evidence="13">Represses a number of genes involved in the response to DNA damage (SOS response), including recA and lexA. In the presence of single-stranded DNA, RecA interacts with LexA causing an autocatalytic cleavage which disrupts the DNA-binding part of LexA, leading to derepression of the SOS regulon and eventually DNA repair.</text>
</comment>
<comment type="caution">
    <text evidence="18">The sequence shown here is derived from an EMBL/GenBank/DDBJ whole genome shotgun (WGS) entry which is preliminary data.</text>
</comment>
<dbReference type="Gene3D" id="2.10.109.10">
    <property type="entry name" value="Umud Fragment, subunit A"/>
    <property type="match status" value="1"/>
</dbReference>
<evidence type="ECO:0000256" key="6">
    <source>
        <dbReference type="ARBA" id="ARBA00022801"/>
    </source>
</evidence>
<dbReference type="SUPFAM" id="SSF51306">
    <property type="entry name" value="LexA/Signal peptidase"/>
    <property type="match status" value="1"/>
</dbReference>
<keyword evidence="3 13" id="KW-0235">DNA replication</keyword>
<keyword evidence="12 13" id="KW-0742">SOS response</keyword>
<evidence type="ECO:0000256" key="8">
    <source>
        <dbReference type="ARBA" id="ARBA00023015"/>
    </source>
</evidence>
<evidence type="ECO:0000256" key="5">
    <source>
        <dbReference type="ARBA" id="ARBA00022763"/>
    </source>
</evidence>
<dbReference type="PANTHER" id="PTHR33516:SF2">
    <property type="entry name" value="LEXA REPRESSOR-RELATED"/>
    <property type="match status" value="1"/>
</dbReference>
<comment type="similarity">
    <text evidence="1 13 14">Belongs to the peptidase S24 family.</text>
</comment>
<keyword evidence="5 13" id="KW-0227">DNA damage</keyword>
<comment type="subunit">
    <text evidence="13">Homodimer.</text>
</comment>
<dbReference type="GO" id="GO:0009307">
    <property type="term" value="P:DNA restriction-modification system"/>
    <property type="evidence" value="ECO:0007669"/>
    <property type="project" value="UniProtKB-KW"/>
</dbReference>
<organism evidence="18 19">
    <name type="scientific">Candidatus Wolfebacteria bacterium CG_4_10_14_0_2_um_filter_39_18</name>
    <dbReference type="NCBI Taxonomy" id="1975061"/>
    <lineage>
        <taxon>Bacteria</taxon>
        <taxon>Candidatus Wolfeibacteriota</taxon>
    </lineage>
</organism>
<keyword evidence="11 13" id="KW-0234">DNA repair</keyword>
<keyword evidence="10 13" id="KW-0804">Transcription</keyword>
<name>A0A2M7TFN8_9BACT</name>
<dbReference type="AlphaFoldDB" id="A0A2M7TFN8"/>
<dbReference type="SUPFAM" id="SSF53335">
    <property type="entry name" value="S-adenosyl-L-methionine-dependent methyltransferases"/>
    <property type="match status" value="1"/>
</dbReference>
<evidence type="ECO:0000313" key="18">
    <source>
        <dbReference type="EMBL" id="PIZ44753.1"/>
    </source>
</evidence>
<evidence type="ECO:0000256" key="9">
    <source>
        <dbReference type="ARBA" id="ARBA00023125"/>
    </source>
</evidence>
<dbReference type="InterPro" id="IPR006199">
    <property type="entry name" value="LexA_DNA-bd_dom"/>
</dbReference>
<evidence type="ECO:0000256" key="3">
    <source>
        <dbReference type="ARBA" id="ARBA00022705"/>
    </source>
</evidence>
<evidence type="ECO:0000256" key="13">
    <source>
        <dbReference type="HAMAP-Rule" id="MF_00015"/>
    </source>
</evidence>
<dbReference type="PRINTS" id="PR00726">
    <property type="entry name" value="LEXASERPTASE"/>
</dbReference>
<dbReference type="HAMAP" id="MF_00015">
    <property type="entry name" value="LexA"/>
    <property type="match status" value="1"/>
</dbReference>
<feature type="domain" description="LexA repressor DNA-binding" evidence="16">
    <location>
        <begin position="2"/>
        <end position="63"/>
    </location>
</feature>
<evidence type="ECO:0000256" key="4">
    <source>
        <dbReference type="ARBA" id="ARBA00022747"/>
    </source>
</evidence>
<proteinExistence type="inferred from homology"/>
<gene>
    <name evidence="13" type="primary">lexA</name>
    <name evidence="18" type="ORF">COY31_01880</name>
</gene>
<feature type="DNA-binding region" description="H-T-H motif" evidence="13">
    <location>
        <begin position="26"/>
        <end position="46"/>
    </location>
</feature>
<dbReference type="InterPro" id="IPR036390">
    <property type="entry name" value="WH_DNA-bd_sf"/>
</dbReference>
<keyword evidence="7 13" id="KW-0068">Autocatalytic cleavage</keyword>
<evidence type="ECO:0000256" key="12">
    <source>
        <dbReference type="ARBA" id="ARBA00023236"/>
    </source>
</evidence>
<reference evidence="19" key="1">
    <citation type="submission" date="2017-09" db="EMBL/GenBank/DDBJ databases">
        <title>Depth-based differentiation of microbial function through sediment-hosted aquifers and enrichment of novel symbionts in the deep terrestrial subsurface.</title>
        <authorList>
            <person name="Probst A.J."/>
            <person name="Ladd B."/>
            <person name="Jarett J.K."/>
            <person name="Geller-Mcgrath D.E."/>
            <person name="Sieber C.M.K."/>
            <person name="Emerson J.B."/>
            <person name="Anantharaman K."/>
            <person name="Thomas B.C."/>
            <person name="Malmstrom R."/>
            <person name="Stieglmeier M."/>
            <person name="Klingl A."/>
            <person name="Woyke T."/>
            <person name="Ryan C.M."/>
            <person name="Banfield J.F."/>
        </authorList>
    </citation>
    <scope>NUCLEOTIDE SEQUENCE [LARGE SCALE GENOMIC DNA]</scope>
</reference>
<feature type="active site" description="For autocatalytic cleavage activity" evidence="13">
    <location>
        <position position="159"/>
    </location>
</feature>
<dbReference type="GO" id="GO:0009432">
    <property type="term" value="P:SOS response"/>
    <property type="evidence" value="ECO:0007669"/>
    <property type="project" value="UniProtKB-UniRule"/>
</dbReference>
<evidence type="ECO:0000259" key="17">
    <source>
        <dbReference type="Pfam" id="PF02384"/>
    </source>
</evidence>
<dbReference type="Gene3D" id="1.10.10.10">
    <property type="entry name" value="Winged helix-like DNA-binding domain superfamily/Winged helix DNA-binding domain"/>
    <property type="match status" value="1"/>
</dbReference>
<dbReference type="GO" id="GO:0006281">
    <property type="term" value="P:DNA repair"/>
    <property type="evidence" value="ECO:0007669"/>
    <property type="project" value="UniProtKB-UniRule"/>
</dbReference>
<evidence type="ECO:0000256" key="11">
    <source>
        <dbReference type="ARBA" id="ARBA00023204"/>
    </source>
</evidence>
<dbReference type="InterPro" id="IPR050077">
    <property type="entry name" value="LexA_repressor"/>
</dbReference>
<dbReference type="InterPro" id="IPR036388">
    <property type="entry name" value="WH-like_DNA-bd_sf"/>
</dbReference>
<dbReference type="CDD" id="cd02440">
    <property type="entry name" value="AdoMet_MTases"/>
    <property type="match status" value="1"/>
</dbReference>
<dbReference type="Gene3D" id="3.40.50.150">
    <property type="entry name" value="Vaccinia Virus protein VP39"/>
    <property type="match status" value="1"/>
</dbReference>